<dbReference type="PIRSF" id="PIRSF039012">
    <property type="entry name" value="ASP"/>
    <property type="match status" value="1"/>
</dbReference>
<dbReference type="AlphaFoldDB" id="F6DBG2"/>
<evidence type="ECO:0000256" key="3">
    <source>
        <dbReference type="ARBA" id="ARBA00022801"/>
    </source>
</evidence>
<evidence type="ECO:0000259" key="5">
    <source>
        <dbReference type="Pfam" id="PF24827"/>
    </source>
</evidence>
<sequence length="347" mass="37864">MVRKVDNFAIQGVSIAPGEVKRIDIQLGQLYTQTPMTMPIQVHRGRQSGPILLVSAAIHGDELNGVEIVRRLLKHRSLKHIKGTLIAVPIVNVHGFINQSRYLPDGRDLNRSFPGSERGSLAGRLAYLFMQDIVALATHAIDLHTGARHRTNLPQVRVDLAQATVLPLAKAFGAPVILDSNLRDGSLREAAVKLGVPTLLYEAGEALRFDEVAIRAGVQGILRVMRQLGMIRGRASSLHKALPDSLIARSSYWVRAPQGGIFRCAVTLGQKIDKHQTLIGELADPLGDQAEKIYASVSGVVIGLLELPLVHEGEALCHIASFSEMDQAVADIEQFTEQMYAQIEQQG</sequence>
<dbReference type="EMBL" id="CP002776">
    <property type="protein sequence ID" value="AEG31270.1"/>
    <property type="molecule type" value="Genomic_DNA"/>
</dbReference>
<organism evidence="6 7">
    <name type="scientific">Thiomicrospira cyclica (strain DSM 14477 / JCM 11371 / ALM1)</name>
    <name type="common">Thioalkalimicrobium cyclicum</name>
    <dbReference type="NCBI Taxonomy" id="717773"/>
    <lineage>
        <taxon>Bacteria</taxon>
        <taxon>Pseudomonadati</taxon>
        <taxon>Pseudomonadota</taxon>
        <taxon>Gammaproteobacteria</taxon>
        <taxon>Thiotrichales</taxon>
        <taxon>Piscirickettsiaceae</taxon>
        <taxon>Thiomicrospira</taxon>
    </lineage>
</organism>
<keyword evidence="7" id="KW-1185">Reference proteome</keyword>
<dbReference type="Proteomes" id="UP000009232">
    <property type="component" value="Chromosome"/>
</dbReference>
<evidence type="ECO:0000256" key="2">
    <source>
        <dbReference type="ARBA" id="ARBA00022723"/>
    </source>
</evidence>
<keyword evidence="3" id="KW-0378">Hydrolase</keyword>
<evidence type="ECO:0000313" key="7">
    <source>
        <dbReference type="Proteomes" id="UP000009232"/>
    </source>
</evidence>
<dbReference type="RefSeq" id="WP_013835051.1">
    <property type="nucleotide sequence ID" value="NC_015581.1"/>
</dbReference>
<evidence type="ECO:0000313" key="6">
    <source>
        <dbReference type="EMBL" id="AEG31270.1"/>
    </source>
</evidence>
<dbReference type="InterPro" id="IPR043795">
    <property type="entry name" value="N-alpha-Ac-DABA-like"/>
</dbReference>
<evidence type="ECO:0000256" key="1">
    <source>
        <dbReference type="ARBA" id="ARBA00001947"/>
    </source>
</evidence>
<keyword evidence="4" id="KW-0862">Zinc</keyword>
<dbReference type="InterPro" id="IPR053138">
    <property type="entry name" value="N-alpha-Ac-DABA_deacetylase"/>
</dbReference>
<dbReference type="GO" id="GO:0046872">
    <property type="term" value="F:metal ion binding"/>
    <property type="evidence" value="ECO:0007669"/>
    <property type="project" value="UniProtKB-KW"/>
</dbReference>
<dbReference type="Pfam" id="PF24827">
    <property type="entry name" value="AstE_AspA_cat"/>
    <property type="match status" value="1"/>
</dbReference>
<keyword evidence="2" id="KW-0479">Metal-binding</keyword>
<protein>
    <submittedName>
        <fullName evidence="6">Succinylglutamate desuccinylase/aspartoacylase</fullName>
    </submittedName>
</protein>
<dbReference type="STRING" id="717773.Thicy_0497"/>
<feature type="domain" description="Succinylglutamate desuccinylase/Aspartoacylase catalytic" evidence="5">
    <location>
        <begin position="49"/>
        <end position="227"/>
    </location>
</feature>
<dbReference type="PANTHER" id="PTHR37326">
    <property type="entry name" value="BLL3975 PROTEIN"/>
    <property type="match status" value="1"/>
</dbReference>
<reference evidence="6 7" key="1">
    <citation type="submission" date="2011-05" db="EMBL/GenBank/DDBJ databases">
        <title>Complete sequence of Thioalkalimicrobium cyclicum ALM1.</title>
        <authorList>
            <consortium name="US DOE Joint Genome Institute"/>
            <person name="Lucas S."/>
            <person name="Han J."/>
            <person name="Lapidus A."/>
            <person name="Cheng J.-F."/>
            <person name="Goodwin L."/>
            <person name="Pitluck S."/>
            <person name="Peters L."/>
            <person name="Mikhailova N."/>
            <person name="Davenport K."/>
            <person name="Han C."/>
            <person name="Tapia R."/>
            <person name="Land M."/>
            <person name="Hauser L."/>
            <person name="Kyrpides N."/>
            <person name="Ivanova N."/>
            <person name="Pagani I."/>
            <person name="Kappler U."/>
            <person name="Woyke T."/>
        </authorList>
    </citation>
    <scope>NUCLEOTIDE SEQUENCE [LARGE SCALE GENOMIC DNA]</scope>
    <source>
        <strain evidence="7">DSM 14477 / JCM 11371 / ALM1</strain>
    </source>
</reference>
<dbReference type="KEGG" id="tcy:Thicy_0497"/>
<dbReference type="GO" id="GO:0016788">
    <property type="term" value="F:hydrolase activity, acting on ester bonds"/>
    <property type="evidence" value="ECO:0007669"/>
    <property type="project" value="InterPro"/>
</dbReference>
<dbReference type="InterPro" id="IPR055438">
    <property type="entry name" value="AstE_AspA_cat"/>
</dbReference>
<accession>F6DBG2</accession>
<evidence type="ECO:0000256" key="4">
    <source>
        <dbReference type="ARBA" id="ARBA00022833"/>
    </source>
</evidence>
<dbReference type="HOGENOM" id="CLU_035605_0_1_6"/>
<dbReference type="GO" id="GO:0016811">
    <property type="term" value="F:hydrolase activity, acting on carbon-nitrogen (but not peptide) bonds, in linear amides"/>
    <property type="evidence" value="ECO:0007669"/>
    <property type="project" value="InterPro"/>
</dbReference>
<dbReference type="PANTHER" id="PTHR37326:SF2">
    <property type="entry name" value="SUCCINYLGLUTAMATE DESUCCINYLASE_ASPARTOACYLASE FAMILY PROTEIN"/>
    <property type="match status" value="1"/>
</dbReference>
<gene>
    <name evidence="6" type="ordered locus">Thicy_0497</name>
</gene>
<dbReference type="SUPFAM" id="SSF53187">
    <property type="entry name" value="Zn-dependent exopeptidases"/>
    <property type="match status" value="1"/>
</dbReference>
<name>F6DBG2_THICA</name>
<dbReference type="CDD" id="cd06251">
    <property type="entry name" value="M14_ASTE_ASPA-like"/>
    <property type="match status" value="1"/>
</dbReference>
<dbReference type="Gene3D" id="3.40.630.10">
    <property type="entry name" value="Zn peptidases"/>
    <property type="match status" value="1"/>
</dbReference>
<dbReference type="eggNOG" id="COG3608">
    <property type="taxonomic scope" value="Bacteria"/>
</dbReference>
<proteinExistence type="predicted"/>
<comment type="cofactor">
    <cofactor evidence="1">
        <name>Zn(2+)</name>
        <dbReference type="ChEBI" id="CHEBI:29105"/>
    </cofactor>
</comment>